<organism evidence="1 2">
    <name type="scientific">Oricola thermophila</name>
    <dbReference type="NCBI Taxonomy" id="2742145"/>
    <lineage>
        <taxon>Bacteria</taxon>
        <taxon>Pseudomonadati</taxon>
        <taxon>Pseudomonadota</taxon>
        <taxon>Alphaproteobacteria</taxon>
        <taxon>Hyphomicrobiales</taxon>
        <taxon>Ahrensiaceae</taxon>
        <taxon>Oricola</taxon>
    </lineage>
</organism>
<evidence type="ECO:0000313" key="2">
    <source>
        <dbReference type="Proteomes" id="UP000509367"/>
    </source>
</evidence>
<protein>
    <submittedName>
        <fullName evidence="1">Uncharacterized protein</fullName>
    </submittedName>
</protein>
<evidence type="ECO:0000313" key="1">
    <source>
        <dbReference type="EMBL" id="QKV19001.1"/>
    </source>
</evidence>
<accession>A0A6N1VDA7</accession>
<reference evidence="1 2" key="1">
    <citation type="submission" date="2020-06" db="EMBL/GenBank/DDBJ databases">
        <title>Oricola thermophila sp. nov. isolated from a tidal sediments.</title>
        <authorList>
            <person name="Kwon K.K."/>
            <person name="Yang S.-H."/>
            <person name="Park M.-J."/>
        </authorList>
    </citation>
    <scope>NUCLEOTIDE SEQUENCE [LARGE SCALE GENOMIC DNA]</scope>
    <source>
        <strain evidence="1 2">MEBiC13590</strain>
    </source>
</reference>
<name>A0A6N1VDA7_9HYPH</name>
<gene>
    <name evidence="1" type="ORF">HTY61_11350</name>
</gene>
<sequence>MTDHLDSLVFAARRSGSDPRDSLRADLEVGWAYRLIQLYGTMRRPDFGEGCPARAILLKEGIPENMIPTIAETFRQEQAACRSRAFENALVEDMKRHGIEDTLVRHIAIGRPPSSHTAYSFVFSPPFVRPMWRESPPFFEARRSEVGPQMCRVDHQCIGVDRHWLPGCRKSCLTHRVRSSAGSGCSALRGPWAFGASLHHRP</sequence>
<dbReference type="Proteomes" id="UP000509367">
    <property type="component" value="Chromosome"/>
</dbReference>
<dbReference type="KEGG" id="orm:HTY61_11350"/>
<dbReference type="RefSeq" id="WP_175276893.1">
    <property type="nucleotide sequence ID" value="NZ_CP054836.1"/>
</dbReference>
<proteinExistence type="predicted"/>
<dbReference type="AlphaFoldDB" id="A0A6N1VDA7"/>
<keyword evidence="2" id="KW-1185">Reference proteome</keyword>
<dbReference type="EMBL" id="CP054836">
    <property type="protein sequence ID" value="QKV19001.1"/>
    <property type="molecule type" value="Genomic_DNA"/>
</dbReference>